<name>A0AAU7ZSG3_9BACT</name>
<reference evidence="1" key="2">
    <citation type="journal article" date="2024" name="Environ. Microbiol.">
        <title>Genome analysis and description of Tunturibacter gen. nov. expands the diversity of Terriglobia in tundra soils.</title>
        <authorList>
            <person name="Messyasz A."/>
            <person name="Mannisto M.K."/>
            <person name="Kerkhof L.J."/>
            <person name="Haggblom M.M."/>
        </authorList>
    </citation>
    <scope>NUCLEOTIDE SEQUENCE</scope>
    <source>
        <strain evidence="1">X5P6</strain>
    </source>
</reference>
<gene>
    <name evidence="1" type="ORF">RBB77_02970</name>
</gene>
<evidence type="ECO:0000313" key="1">
    <source>
        <dbReference type="EMBL" id="XCB33867.1"/>
    </source>
</evidence>
<reference evidence="1" key="1">
    <citation type="submission" date="2023-08" db="EMBL/GenBank/DDBJ databases">
        <authorList>
            <person name="Messyasz A."/>
            <person name="Mannisto M.K."/>
            <person name="Kerkhof L.J."/>
            <person name="Haggblom M."/>
        </authorList>
    </citation>
    <scope>NUCLEOTIDE SEQUENCE</scope>
    <source>
        <strain evidence="1">X5P6</strain>
    </source>
</reference>
<dbReference type="EMBL" id="CP132942">
    <property type="protein sequence ID" value="XCB33867.1"/>
    <property type="molecule type" value="Genomic_DNA"/>
</dbReference>
<dbReference type="RefSeq" id="WP_353064711.1">
    <property type="nucleotide sequence ID" value="NZ_CP132942.1"/>
</dbReference>
<sequence>MSTKTSLKYERDQATGQQVHLYQDVFDEENVYLEIEGFSFDAASSVELSGNGPARLTIRFPNAWARKLGLLES</sequence>
<proteinExistence type="predicted"/>
<protein>
    <recommendedName>
        <fullName evidence="2">KTSC domain-containing protein</fullName>
    </recommendedName>
</protein>
<evidence type="ECO:0008006" key="2">
    <source>
        <dbReference type="Google" id="ProtNLM"/>
    </source>
</evidence>
<organism evidence="1">
    <name type="scientific">Tunturiibacter psychrotolerans</name>
    <dbReference type="NCBI Taxonomy" id="3069686"/>
    <lineage>
        <taxon>Bacteria</taxon>
        <taxon>Pseudomonadati</taxon>
        <taxon>Acidobacteriota</taxon>
        <taxon>Terriglobia</taxon>
        <taxon>Terriglobales</taxon>
        <taxon>Acidobacteriaceae</taxon>
        <taxon>Tunturiibacter</taxon>
    </lineage>
</organism>
<accession>A0AAU7ZSG3</accession>
<dbReference type="KEGG" id="tpsc:RBB77_02970"/>
<dbReference type="AlphaFoldDB" id="A0AAU7ZSG3"/>